<name>A0ACC2I1X6_9PLEO</name>
<keyword evidence="2" id="KW-1185">Reference proteome</keyword>
<comment type="caution">
    <text evidence="1">The sequence shown here is derived from an EMBL/GenBank/DDBJ whole genome shotgun (WGS) entry which is preliminary data.</text>
</comment>
<protein>
    <submittedName>
        <fullName evidence="1">Uncharacterized protein</fullName>
    </submittedName>
</protein>
<dbReference type="EMBL" id="JAPHNI010000623">
    <property type="protein sequence ID" value="KAJ8109354.1"/>
    <property type="molecule type" value="Genomic_DNA"/>
</dbReference>
<evidence type="ECO:0000313" key="2">
    <source>
        <dbReference type="Proteomes" id="UP001153331"/>
    </source>
</evidence>
<accession>A0ACC2I1X6</accession>
<dbReference type="Proteomes" id="UP001153331">
    <property type="component" value="Unassembled WGS sequence"/>
</dbReference>
<proteinExistence type="predicted"/>
<evidence type="ECO:0000313" key="1">
    <source>
        <dbReference type="EMBL" id="KAJ8109354.1"/>
    </source>
</evidence>
<sequence>MFTLSDRSSSNGLAQPRGVVKPTPKVSRQANTGRSTRRRPLRKLADVSPRHYIVALGWRRSWWLHTFVRAPCVPESEAAEVQGVASYSSLAFRFVIESITASYRSSFVTASTMAIIQPTCLAPKQPPHIYSAQLTPRDASDVISVRQSSCFAAPPVDQPRNAPEAKMLARANAIRHGFVQDYLRSTTVGELTSRTLMDHWDKGGFTKICKDITNWTLDVAALEKFPPSQESVAAHATRQAKIQNLKDNISTLREDYKRMYKQNFLSASKSAANNAYAKRQMELWQPLVDHDVQPVISSENMVSLEELKSARLVPLAKREWADRLVFWRSRLTPDVIASHFHRCPAFVDIKATIDDPSYKVLFAKRLPVFLDAIHLYIFTKRDVLARLRCVQDLNFHLDAYVPDETKHVYAQIRKWNDTYSSHLLRIGRSLDWKDLPAVNDVSHN</sequence>
<gene>
    <name evidence="1" type="ORF">OPT61_g7519</name>
</gene>
<organism evidence="1 2">
    <name type="scientific">Boeremia exigua</name>
    <dbReference type="NCBI Taxonomy" id="749465"/>
    <lineage>
        <taxon>Eukaryota</taxon>
        <taxon>Fungi</taxon>
        <taxon>Dikarya</taxon>
        <taxon>Ascomycota</taxon>
        <taxon>Pezizomycotina</taxon>
        <taxon>Dothideomycetes</taxon>
        <taxon>Pleosporomycetidae</taxon>
        <taxon>Pleosporales</taxon>
        <taxon>Pleosporineae</taxon>
        <taxon>Didymellaceae</taxon>
        <taxon>Boeremia</taxon>
    </lineage>
</organism>
<reference evidence="1" key="1">
    <citation type="submission" date="2022-11" db="EMBL/GenBank/DDBJ databases">
        <title>Genome Sequence of Boeremia exigua.</title>
        <authorList>
            <person name="Buettner E."/>
        </authorList>
    </citation>
    <scope>NUCLEOTIDE SEQUENCE</scope>
    <source>
        <strain evidence="1">CU02</strain>
    </source>
</reference>